<keyword evidence="7" id="KW-1005">Bacterial flagellum biogenesis</keyword>
<dbReference type="Proteomes" id="UP000291151">
    <property type="component" value="Chromosome"/>
</dbReference>
<dbReference type="InterPro" id="IPR025505">
    <property type="entry name" value="FHIPEP_CS"/>
</dbReference>
<name>A0A4P6UQU9_9BACL</name>
<feature type="transmembrane region" description="Helical" evidence="7">
    <location>
        <begin position="264"/>
        <end position="284"/>
    </location>
</feature>
<dbReference type="RefSeq" id="WP_208652034.1">
    <property type="nucleotide sequence ID" value="NZ_CP036528.1"/>
</dbReference>
<dbReference type="GO" id="GO:0044780">
    <property type="term" value="P:bacterial-type flagellum assembly"/>
    <property type="evidence" value="ECO:0007669"/>
    <property type="project" value="InterPro"/>
</dbReference>
<dbReference type="Gene3D" id="1.10.8.540">
    <property type="entry name" value="FHIPEP family, domain 3"/>
    <property type="match status" value="1"/>
</dbReference>
<dbReference type="GO" id="GO:0009306">
    <property type="term" value="P:protein secretion"/>
    <property type="evidence" value="ECO:0007669"/>
    <property type="project" value="InterPro"/>
</dbReference>
<evidence type="ECO:0000313" key="9">
    <source>
        <dbReference type="Proteomes" id="UP000291151"/>
    </source>
</evidence>
<keyword evidence="8" id="KW-0282">Flagellum</keyword>
<feature type="transmembrane region" description="Helical" evidence="7">
    <location>
        <begin position="101"/>
        <end position="120"/>
    </location>
</feature>
<dbReference type="AlphaFoldDB" id="A0A4P6UQU9"/>
<dbReference type="KEGG" id="uth:DKZ56_07135"/>
<keyword evidence="4 7" id="KW-0812">Transmembrane</keyword>
<dbReference type="Pfam" id="PF00771">
    <property type="entry name" value="FHIPEP"/>
    <property type="match status" value="1"/>
</dbReference>
<dbReference type="NCBIfam" id="TIGR01398">
    <property type="entry name" value="FlhA"/>
    <property type="match status" value="1"/>
</dbReference>
<proteinExistence type="inferred from homology"/>
<evidence type="ECO:0000256" key="4">
    <source>
        <dbReference type="ARBA" id="ARBA00022692"/>
    </source>
</evidence>
<evidence type="ECO:0000256" key="2">
    <source>
        <dbReference type="ARBA" id="ARBA00008835"/>
    </source>
</evidence>
<dbReference type="PROSITE" id="PS00994">
    <property type="entry name" value="FHIPEP"/>
    <property type="match status" value="1"/>
</dbReference>
<feature type="transmembrane region" description="Helical" evidence="7">
    <location>
        <begin position="7"/>
        <end position="24"/>
    </location>
</feature>
<sequence length="677" mass="74728">MNFRDLGVLAFIIVIVAMLVIPLPTWLLSFLIIINITLSLIVLLTAMNMKEALEFGIFPSIILILTLFRLGISISTTRAILSQGDAGDVIETFGEFVTGGNILVGLVIFLLLVIVNFIVITKGSERVAEVAARFTLDAMPGKQMSIDADLNAGLISEKEARERREKVAREADFYGAMDGATKFVKGDAIASIIMVFINLIFGLIIGMLQLGYSFADAANHFSKLTVGDGLVAQIPALLVSTATGIVVTRAASDGNLGQDIIGQLFSQAKLLYVAAGTIFLLGLFTTIPDWITIPIALLLALGAYLMSRKKEENPEELLEMEEEQVTDTLKSPENVVNLLNVDPIEFEFGYGLIPLVDAQQGGDLLDRVVMIRRQLALELGLVIPVVRIRDNIQLQPNEYRIKIKGNEMARGELLLDHYLAMSPGDDDAIDGIDTIEPSFGLPAKWITEEVKEEAEMLGYTVVDPPSVVSTHLTEIIRANAHELLGRQETKQLIDHLRETHAILVDELTPTPLSIGEIQKVLAKLLKENVSIRNLPVIFETLADYAKLTSDTDVLTEYVRQALARQITRQYVQDGSKLKVITVPAKVEKMIADSIQQTEHGNFLAMDPQDSQMVLESIAKEVERVSYMEQTPIILCSPGIRMYLRQLTERYFPQIPILSYNELDANVEIQSVGVVTVE</sequence>
<keyword evidence="7" id="KW-0653">Protein transport</keyword>
<evidence type="ECO:0000256" key="6">
    <source>
        <dbReference type="ARBA" id="ARBA00023136"/>
    </source>
</evidence>
<feature type="transmembrane region" description="Helical" evidence="7">
    <location>
        <begin position="61"/>
        <end position="81"/>
    </location>
</feature>
<dbReference type="PIRSF" id="PIRSF005419">
    <property type="entry name" value="FlhA"/>
    <property type="match status" value="1"/>
</dbReference>
<accession>A0A4P6UQU9</accession>
<dbReference type="InterPro" id="IPR042196">
    <property type="entry name" value="FHIPEP_4"/>
</dbReference>
<keyword evidence="6 7" id="KW-0472">Membrane</keyword>
<keyword evidence="9" id="KW-1185">Reference proteome</keyword>
<feature type="transmembrane region" description="Helical" evidence="7">
    <location>
        <begin position="230"/>
        <end position="252"/>
    </location>
</feature>
<dbReference type="PRINTS" id="PR00949">
    <property type="entry name" value="TYPE3IMAPROT"/>
</dbReference>
<comment type="similarity">
    <text evidence="2 7">Belongs to the FHIPEP (flagella/HR/invasion proteins export pore) family.</text>
</comment>
<dbReference type="PANTHER" id="PTHR30161:SF1">
    <property type="entry name" value="FLAGELLAR BIOSYNTHESIS PROTEIN FLHA-RELATED"/>
    <property type="match status" value="1"/>
</dbReference>
<keyword evidence="7" id="KW-1006">Bacterial flagellum protein export</keyword>
<gene>
    <name evidence="7 8" type="primary">flhA</name>
    <name evidence="8" type="ORF">DKZ56_07135</name>
</gene>
<dbReference type="PANTHER" id="PTHR30161">
    <property type="entry name" value="FLAGELLAR EXPORT PROTEIN, MEMBRANE FLHA SUBUNIT-RELATED"/>
    <property type="match status" value="1"/>
</dbReference>
<organism evidence="8 9">
    <name type="scientific">Ureibacillus thermophilus</name>
    <dbReference type="NCBI Taxonomy" id="367743"/>
    <lineage>
        <taxon>Bacteria</taxon>
        <taxon>Bacillati</taxon>
        <taxon>Bacillota</taxon>
        <taxon>Bacilli</taxon>
        <taxon>Bacillales</taxon>
        <taxon>Caryophanaceae</taxon>
        <taxon>Ureibacillus</taxon>
    </lineage>
</organism>
<keyword evidence="3 7" id="KW-1003">Cell membrane</keyword>
<dbReference type="Gene3D" id="3.40.50.12790">
    <property type="entry name" value="FHIPEP family, domain 4"/>
    <property type="match status" value="1"/>
</dbReference>
<feature type="transmembrane region" description="Helical" evidence="7">
    <location>
        <begin position="30"/>
        <end position="49"/>
    </location>
</feature>
<comment type="function">
    <text evidence="7">Required for formation of the rod structure of the flagellar apparatus. Together with FliI and FliH, may constitute the export apparatus of flagellin.</text>
</comment>
<dbReference type="InterPro" id="IPR006301">
    <property type="entry name" value="FlhA"/>
</dbReference>
<keyword evidence="7" id="KW-0813">Transport</keyword>
<evidence type="ECO:0000256" key="7">
    <source>
        <dbReference type="RuleBase" id="RU364093"/>
    </source>
</evidence>
<dbReference type="Gene3D" id="3.40.30.60">
    <property type="entry name" value="FHIPEP family, domain 1"/>
    <property type="match status" value="1"/>
</dbReference>
<dbReference type="InterPro" id="IPR042194">
    <property type="entry name" value="FHIPEP_1"/>
</dbReference>
<feature type="transmembrane region" description="Helical" evidence="7">
    <location>
        <begin position="188"/>
        <end position="210"/>
    </location>
</feature>
<comment type="subcellular location">
    <subcellularLocation>
        <location evidence="1 7">Cell membrane</location>
        <topology evidence="1 7">Multi-pass membrane protein</topology>
    </subcellularLocation>
</comment>
<dbReference type="InterPro" id="IPR042193">
    <property type="entry name" value="FHIPEP_3"/>
</dbReference>
<dbReference type="EMBL" id="CP036528">
    <property type="protein sequence ID" value="QBK25649.1"/>
    <property type="molecule type" value="Genomic_DNA"/>
</dbReference>
<dbReference type="InterPro" id="IPR001712">
    <property type="entry name" value="T3SS_FHIPEP"/>
</dbReference>
<evidence type="ECO:0000256" key="5">
    <source>
        <dbReference type="ARBA" id="ARBA00022989"/>
    </source>
</evidence>
<reference evidence="8 9" key="1">
    <citation type="submission" date="2019-02" db="EMBL/GenBank/DDBJ databases">
        <title>Ureibacillus thermophilus.</title>
        <authorList>
            <person name="Sunny J.S."/>
            <person name="Natarajan A."/>
            <person name="Saleena L.M."/>
        </authorList>
    </citation>
    <scope>NUCLEOTIDE SEQUENCE [LARGE SCALE GENOMIC DNA]</scope>
    <source>
        <strain evidence="8 9">LM102</strain>
    </source>
</reference>
<keyword evidence="8" id="KW-0966">Cell projection</keyword>
<keyword evidence="5 7" id="KW-1133">Transmembrane helix</keyword>
<keyword evidence="8" id="KW-0969">Cilium</keyword>
<evidence type="ECO:0000256" key="3">
    <source>
        <dbReference type="ARBA" id="ARBA00022475"/>
    </source>
</evidence>
<evidence type="ECO:0000313" key="8">
    <source>
        <dbReference type="EMBL" id="QBK25649.1"/>
    </source>
</evidence>
<dbReference type="GO" id="GO:0005886">
    <property type="term" value="C:plasma membrane"/>
    <property type="evidence" value="ECO:0007669"/>
    <property type="project" value="UniProtKB-SubCell"/>
</dbReference>
<evidence type="ECO:0000256" key="1">
    <source>
        <dbReference type="ARBA" id="ARBA00004651"/>
    </source>
</evidence>
<protein>
    <recommendedName>
        <fullName evidence="7">Flagellar biosynthesis protein FlhA</fullName>
    </recommendedName>
</protein>